<dbReference type="SUPFAM" id="SSF49265">
    <property type="entry name" value="Fibronectin type III"/>
    <property type="match status" value="1"/>
</dbReference>
<dbReference type="Gene3D" id="2.60.40.10">
    <property type="entry name" value="Immunoglobulins"/>
    <property type="match status" value="1"/>
</dbReference>
<dbReference type="Pfam" id="PF00905">
    <property type="entry name" value="Transpeptidase"/>
    <property type="match status" value="1"/>
</dbReference>
<feature type="transmembrane region" description="Helical" evidence="10">
    <location>
        <begin position="33"/>
        <end position="57"/>
    </location>
</feature>
<keyword evidence="2" id="KW-0645">Protease</keyword>
<feature type="region of interest" description="Disordered" evidence="9">
    <location>
        <begin position="848"/>
        <end position="923"/>
    </location>
</feature>
<feature type="region of interest" description="Disordered" evidence="9">
    <location>
        <begin position="1"/>
        <end position="27"/>
    </location>
</feature>
<keyword evidence="5" id="KW-0378">Hydrolase</keyword>
<dbReference type="InterPro" id="IPR003961">
    <property type="entry name" value="FN3_dom"/>
</dbReference>
<dbReference type="InterPro" id="IPR050396">
    <property type="entry name" value="Glycosyltr_51/Transpeptidase"/>
</dbReference>
<comment type="catalytic activity">
    <reaction evidence="7">
        <text>Preferential cleavage: (Ac)2-L-Lys-D-Ala-|-D-Ala. Also transpeptidation of peptidyl-alanyl moieties that are N-acyl substituents of D-alanine.</text>
        <dbReference type="EC" id="3.4.16.4"/>
    </reaction>
</comment>
<protein>
    <submittedName>
        <fullName evidence="12">Penicillin-binding protein 1A/1B</fullName>
    </submittedName>
</protein>
<accession>A0ABQ5THR0</accession>
<dbReference type="InterPro" id="IPR013783">
    <property type="entry name" value="Ig-like_fold"/>
</dbReference>
<dbReference type="InterPro" id="IPR023346">
    <property type="entry name" value="Lysozyme-like_dom_sf"/>
</dbReference>
<evidence type="ECO:0000256" key="1">
    <source>
        <dbReference type="ARBA" id="ARBA00022645"/>
    </source>
</evidence>
<proteinExistence type="predicted"/>
<dbReference type="Pfam" id="PF00041">
    <property type="entry name" value="fn3"/>
    <property type="match status" value="1"/>
</dbReference>
<feature type="compositionally biased region" description="Acidic residues" evidence="9">
    <location>
        <begin position="907"/>
        <end position="923"/>
    </location>
</feature>
<evidence type="ECO:0000256" key="5">
    <source>
        <dbReference type="ARBA" id="ARBA00022801"/>
    </source>
</evidence>
<evidence type="ECO:0000256" key="6">
    <source>
        <dbReference type="ARBA" id="ARBA00023268"/>
    </source>
</evidence>
<evidence type="ECO:0000256" key="9">
    <source>
        <dbReference type="SAM" id="MobiDB-lite"/>
    </source>
</evidence>
<evidence type="ECO:0000256" key="8">
    <source>
        <dbReference type="ARBA" id="ARBA00049902"/>
    </source>
</evidence>
<reference evidence="12 13" key="1">
    <citation type="submission" date="2023-02" db="EMBL/GenBank/DDBJ databases">
        <title>Oceanobacillus kimchii IFOP_LL358 isolated form Alexandrium catenella lab strain.</title>
        <authorList>
            <person name="Gajardo G."/>
            <person name="Ueki S."/>
            <person name="Maruyama F."/>
        </authorList>
    </citation>
    <scope>NUCLEOTIDE SEQUENCE [LARGE SCALE GENOMIC DNA]</scope>
    <source>
        <strain evidence="12 13">IFOP_LL358</strain>
    </source>
</reference>
<feature type="compositionally biased region" description="Acidic residues" evidence="9">
    <location>
        <begin position="888"/>
        <end position="899"/>
    </location>
</feature>
<keyword evidence="6" id="KW-0511">Multifunctional enzyme</keyword>
<keyword evidence="10" id="KW-0472">Membrane</keyword>
<dbReference type="RefSeq" id="WP_317958183.1">
    <property type="nucleotide sequence ID" value="NZ_BSKO01000001.1"/>
</dbReference>
<comment type="catalytic activity">
    <reaction evidence="8">
        <text>[GlcNAc-(1-&gt;4)-Mur2Ac(oyl-L-Ala-gamma-D-Glu-L-Lys-D-Ala-D-Ala)](n)-di-trans,octa-cis-undecaprenyl diphosphate + beta-D-GlcNAc-(1-&gt;4)-Mur2Ac(oyl-L-Ala-gamma-D-Glu-L-Lys-D-Ala-D-Ala)-di-trans,octa-cis-undecaprenyl diphosphate = [GlcNAc-(1-&gt;4)-Mur2Ac(oyl-L-Ala-gamma-D-Glu-L-Lys-D-Ala-D-Ala)](n+1)-di-trans,octa-cis-undecaprenyl diphosphate + di-trans,octa-cis-undecaprenyl diphosphate + H(+)</text>
        <dbReference type="Rhea" id="RHEA:23708"/>
        <dbReference type="Rhea" id="RHEA-COMP:9602"/>
        <dbReference type="Rhea" id="RHEA-COMP:9603"/>
        <dbReference type="ChEBI" id="CHEBI:15378"/>
        <dbReference type="ChEBI" id="CHEBI:58405"/>
        <dbReference type="ChEBI" id="CHEBI:60033"/>
        <dbReference type="ChEBI" id="CHEBI:78435"/>
        <dbReference type="EC" id="2.4.99.28"/>
    </reaction>
</comment>
<dbReference type="SMART" id="SM00060">
    <property type="entry name" value="FN3"/>
    <property type="match status" value="2"/>
</dbReference>
<evidence type="ECO:0000256" key="3">
    <source>
        <dbReference type="ARBA" id="ARBA00022676"/>
    </source>
</evidence>
<dbReference type="PANTHER" id="PTHR32282">
    <property type="entry name" value="BINDING PROTEIN TRANSPEPTIDASE, PUTATIVE-RELATED"/>
    <property type="match status" value="1"/>
</dbReference>
<comment type="caution">
    <text evidence="12">The sequence shown here is derived from an EMBL/GenBank/DDBJ whole genome shotgun (WGS) entry which is preliminary data.</text>
</comment>
<feature type="compositionally biased region" description="Polar residues" evidence="9">
    <location>
        <begin position="848"/>
        <end position="865"/>
    </location>
</feature>
<dbReference type="CDD" id="cd00063">
    <property type="entry name" value="FN3"/>
    <property type="match status" value="1"/>
</dbReference>
<dbReference type="Gene3D" id="3.40.710.10">
    <property type="entry name" value="DD-peptidase/beta-lactamase superfamily"/>
    <property type="match status" value="1"/>
</dbReference>
<sequence>MAENKGQSRTARRQQQKKSKKSRKSNKPTWKKVLKIFLFIMLAMFVIGMGVGAYWIATAPDIDEEKLTVPFSSTLLDKNGEQFAELSAEERRTQVSYEDLPDVLIDAVTATEDARFFDHAGVDPRRVGGAILANVTDGFGSQGASTITQQVVERAFLTPEKKVSIKVQEMWLALKLEREYTKEEIMEMYLNSIFYGSQAYGVANAAETYFGKTDLNDLTLPEAAILAGLPQRPSAYNPFENPELTEERMNTVLTLMVRHGKITEEEAEEARQVEVTSLLNESKPDPTPYEAFIQQVRKEVEEKVEDANIDTDGLTIHTTIDPDAQEHVESLLANDGNSINYPEDTQGAIVVLDTQSGAIEAIGGRVDTGDVSGFNYATQGKMQIGSVAKPLLAYGPAIEYNQMSTYHQINDDGPFEIAGSTPIQNYGQYHGWVSARYAVQMSLNVPAAKTIESVGYENAQNFAENLGQTFENNLDVRDVIGGTGNSSNPMKMAGAYRAFGNEGIYNEPYAVTKVEFPDGRTIDLTPEAEPVMEDSTAYMVTDMMRSVVEDGTGSSVQIPGLDIAGKTGTTTLDGADGSPDAWFVGYTTDYTIAAWTGGQRVNEDGGVSRVALTDTSLSREMFRQTMAHISEGNDTANFEKPDSVVEVKVEKGSNPPALASDYTPSEQTLTELFVKGTEPTSVSEKFDQLDAVSGLNATYNEDSNTIDVTWDYDSDEDVSFDVRASVDGGDMQNLSSTEDTSMEISEVEAGAEYVIEVTASKDNMTSEPATTSLTVPGDDEEEIDELPSVSGLSAQYVGDGVIDVSWSYDGPSASFEVSVNGQTQTVQSQGLEVTGASPGEYTIEVTPVSTEDSGITGPPQSTSATVPDESGGNEGDNGSDEGNGNDEGNGDEGNEDEGNPDQGEGNREDEDDEPDDEDPGDQN</sequence>
<keyword evidence="4" id="KW-0808">Transferase</keyword>
<evidence type="ECO:0000256" key="10">
    <source>
        <dbReference type="SAM" id="Phobius"/>
    </source>
</evidence>
<keyword evidence="10" id="KW-1133">Transmembrane helix</keyword>
<evidence type="ECO:0000256" key="7">
    <source>
        <dbReference type="ARBA" id="ARBA00034000"/>
    </source>
</evidence>
<evidence type="ECO:0000313" key="12">
    <source>
        <dbReference type="EMBL" id="GLO66411.1"/>
    </source>
</evidence>
<dbReference type="Gene3D" id="1.10.3810.10">
    <property type="entry name" value="Biosynthetic peptidoglycan transglycosylase-like"/>
    <property type="match status" value="1"/>
</dbReference>
<organism evidence="12 13">
    <name type="scientific">Oceanobacillus kimchii</name>
    <dbReference type="NCBI Taxonomy" id="746691"/>
    <lineage>
        <taxon>Bacteria</taxon>
        <taxon>Bacillati</taxon>
        <taxon>Bacillota</taxon>
        <taxon>Bacilli</taxon>
        <taxon>Bacillales</taxon>
        <taxon>Bacillaceae</taxon>
        <taxon>Oceanobacillus</taxon>
    </lineage>
</organism>
<evidence type="ECO:0000256" key="2">
    <source>
        <dbReference type="ARBA" id="ARBA00022670"/>
    </source>
</evidence>
<keyword evidence="3" id="KW-0328">Glycosyltransferase</keyword>
<dbReference type="PANTHER" id="PTHR32282:SF29">
    <property type="entry name" value="PENICILLIN-BINDING PROTEIN 1A"/>
    <property type="match status" value="1"/>
</dbReference>
<dbReference type="InterPro" id="IPR001460">
    <property type="entry name" value="PCN-bd_Tpept"/>
</dbReference>
<keyword evidence="13" id="KW-1185">Reference proteome</keyword>
<dbReference type="Proteomes" id="UP001275436">
    <property type="component" value="Unassembled WGS sequence"/>
</dbReference>
<keyword evidence="10" id="KW-0812">Transmembrane</keyword>
<keyword evidence="1" id="KW-0121">Carboxypeptidase</keyword>
<dbReference type="InterPro" id="IPR036950">
    <property type="entry name" value="PBP_transglycosylase"/>
</dbReference>
<dbReference type="SUPFAM" id="SSF56601">
    <property type="entry name" value="beta-lactamase/transpeptidase-like"/>
    <property type="match status" value="1"/>
</dbReference>
<dbReference type="InterPro" id="IPR001264">
    <property type="entry name" value="Glyco_trans_51"/>
</dbReference>
<evidence type="ECO:0000256" key="4">
    <source>
        <dbReference type="ARBA" id="ARBA00022679"/>
    </source>
</evidence>
<feature type="domain" description="Fibronectin type-III" evidence="11">
    <location>
        <begin position="689"/>
        <end position="768"/>
    </location>
</feature>
<feature type="domain" description="Fibronectin type-III" evidence="11">
    <location>
        <begin position="786"/>
        <end position="856"/>
    </location>
</feature>
<dbReference type="InterPro" id="IPR012338">
    <property type="entry name" value="Beta-lactam/transpept-like"/>
</dbReference>
<dbReference type="EMBL" id="BSKO01000001">
    <property type="protein sequence ID" value="GLO66411.1"/>
    <property type="molecule type" value="Genomic_DNA"/>
</dbReference>
<dbReference type="Pfam" id="PF00912">
    <property type="entry name" value="Transgly"/>
    <property type="match status" value="1"/>
</dbReference>
<evidence type="ECO:0000313" key="13">
    <source>
        <dbReference type="Proteomes" id="UP001275436"/>
    </source>
</evidence>
<dbReference type="NCBIfam" id="TIGR02074">
    <property type="entry name" value="PBP_1a_fam"/>
    <property type="match status" value="1"/>
</dbReference>
<evidence type="ECO:0000259" key="11">
    <source>
        <dbReference type="SMART" id="SM00060"/>
    </source>
</evidence>
<dbReference type="InterPro" id="IPR036116">
    <property type="entry name" value="FN3_sf"/>
</dbReference>
<feature type="compositionally biased region" description="Basic residues" evidence="9">
    <location>
        <begin position="10"/>
        <end position="27"/>
    </location>
</feature>
<gene>
    <name evidence="12" type="primary">ponA</name>
    <name evidence="12" type="ORF">MACH08_21950</name>
</gene>
<dbReference type="SUPFAM" id="SSF53955">
    <property type="entry name" value="Lysozyme-like"/>
    <property type="match status" value="1"/>
</dbReference>
<name>A0ABQ5THR0_9BACI</name>